<evidence type="ECO:0000313" key="2">
    <source>
        <dbReference type="EMBL" id="MBI2678342.1"/>
    </source>
</evidence>
<accession>A0A932EPK3</accession>
<gene>
    <name evidence="2" type="ORF">HYX28_06140</name>
</gene>
<dbReference type="EMBL" id="JACPNR010000007">
    <property type="protein sequence ID" value="MBI2678342.1"/>
    <property type="molecule type" value="Genomic_DNA"/>
</dbReference>
<evidence type="ECO:0000256" key="1">
    <source>
        <dbReference type="SAM" id="SignalP"/>
    </source>
</evidence>
<dbReference type="AlphaFoldDB" id="A0A932EPK3"/>
<proteinExistence type="predicted"/>
<name>A0A932EPK3_9BACT</name>
<feature type="signal peptide" evidence="1">
    <location>
        <begin position="1"/>
        <end position="20"/>
    </location>
</feature>
<organism evidence="2 3">
    <name type="scientific">Candidatus Korobacter versatilis</name>
    <dbReference type="NCBI Taxonomy" id="658062"/>
    <lineage>
        <taxon>Bacteria</taxon>
        <taxon>Pseudomonadati</taxon>
        <taxon>Acidobacteriota</taxon>
        <taxon>Terriglobia</taxon>
        <taxon>Terriglobales</taxon>
        <taxon>Candidatus Korobacteraceae</taxon>
        <taxon>Candidatus Korobacter</taxon>
    </lineage>
</organism>
<protein>
    <recommendedName>
        <fullName evidence="4">Secreted protein</fullName>
    </recommendedName>
</protein>
<keyword evidence="1" id="KW-0732">Signal</keyword>
<evidence type="ECO:0000313" key="3">
    <source>
        <dbReference type="Proteomes" id="UP000779809"/>
    </source>
</evidence>
<dbReference type="Proteomes" id="UP000779809">
    <property type="component" value="Unassembled WGS sequence"/>
</dbReference>
<sequence length="183" mass="20609">MRRVPLTFLLLALAVAPAFAKENAKEERARLEVQRVMARYLDARFRGAPWKEFSDAVLWTAEQEPACQQVARSFEPGPVRFAERDRALASVTFYQLGTYCPAEQTFRPAPRLDNAVFQLRKRSIVWLVEKTNRPGGQLDWKVLRDRLKQQLAGPALPTAETARIANALSVLEKTASAIGRTGN</sequence>
<comment type="caution">
    <text evidence="2">The sequence shown here is derived from an EMBL/GenBank/DDBJ whole genome shotgun (WGS) entry which is preliminary data.</text>
</comment>
<feature type="chain" id="PRO_5036727119" description="Secreted protein" evidence="1">
    <location>
        <begin position="21"/>
        <end position="183"/>
    </location>
</feature>
<evidence type="ECO:0008006" key="4">
    <source>
        <dbReference type="Google" id="ProtNLM"/>
    </source>
</evidence>
<reference evidence="2" key="1">
    <citation type="submission" date="2020-07" db="EMBL/GenBank/DDBJ databases">
        <title>Huge and variable diversity of episymbiotic CPR bacteria and DPANN archaea in groundwater ecosystems.</title>
        <authorList>
            <person name="He C.Y."/>
            <person name="Keren R."/>
            <person name="Whittaker M."/>
            <person name="Farag I.F."/>
            <person name="Doudna J."/>
            <person name="Cate J.H.D."/>
            <person name="Banfield J.F."/>
        </authorList>
    </citation>
    <scope>NUCLEOTIDE SEQUENCE</scope>
    <source>
        <strain evidence="2">NC_groundwater_580_Pr5_B-0.1um_64_19</strain>
    </source>
</reference>